<reference evidence="1" key="1">
    <citation type="submission" date="2022-08" db="EMBL/GenBank/DDBJ databases">
        <title>Novel sulphate-reducing endosymbionts in the free-living metamonad Anaeramoeba.</title>
        <authorList>
            <person name="Jerlstrom-Hultqvist J."/>
            <person name="Cepicka I."/>
            <person name="Gallot-Lavallee L."/>
            <person name="Salas-Leiva D."/>
            <person name="Curtis B.A."/>
            <person name="Zahonova K."/>
            <person name="Pipaliya S."/>
            <person name="Dacks J."/>
            <person name="Roger A.J."/>
        </authorList>
    </citation>
    <scope>NUCLEOTIDE SEQUENCE</scope>
    <source>
        <strain evidence="1">Busselton2</strain>
    </source>
</reference>
<dbReference type="Proteomes" id="UP001146793">
    <property type="component" value="Unassembled WGS sequence"/>
</dbReference>
<sequence length="449" mass="52194">MVDAYVCLFRLYLEELSLEGTPSVLVDEEVIPKPDELETISKEFGNKKTVLESVFKICQILPYSKPIPCLLRYGFSSDRELGDEALKAYQFQNDNSLTKMFESIKKEKPRVFRSQSDLRILFRYVLENIHDERAILWLITKDFSSSERVVTLKDSQILNLKEGYKIEQITDLFQGSLSMESTLVKLLMALLQSTQITDRTLAATLFGHFLKVPNCQLGPRFLPILERMLFFEEFNLRSLCLQILFDCFLINPHLLTIPIVSHEDSEAHNFLTIIPQFLFIGNSDIQWNTAVGMAKLLILHPTISKIESSIKDFIENWVCNLVDRMFINFRSNSKDNKSTPKNSLKSKRKKSIKQIVSEKQLQIKNVENIIEEFFHSYQSVEYLANSVVYLIVENYPEQKNDEDLLKILKRKIDFLISKISDSKVHQLMIESVIINSDINRKEITHFLGW</sequence>
<accession>A0AAV8A5Z6</accession>
<evidence type="ECO:0000313" key="1">
    <source>
        <dbReference type="EMBL" id="KAJ3447654.1"/>
    </source>
</evidence>
<dbReference type="InterPro" id="IPR016024">
    <property type="entry name" value="ARM-type_fold"/>
</dbReference>
<name>A0AAV8A5Z6_9EUKA</name>
<proteinExistence type="predicted"/>
<protein>
    <submittedName>
        <fullName evidence="1">Uncharacterized protein</fullName>
    </submittedName>
</protein>
<gene>
    <name evidence="1" type="ORF">M0812_00126</name>
</gene>
<dbReference type="SUPFAM" id="SSF48371">
    <property type="entry name" value="ARM repeat"/>
    <property type="match status" value="1"/>
</dbReference>
<dbReference type="AlphaFoldDB" id="A0AAV8A5Z6"/>
<evidence type="ECO:0000313" key="2">
    <source>
        <dbReference type="Proteomes" id="UP001146793"/>
    </source>
</evidence>
<comment type="caution">
    <text evidence="1">The sequence shown here is derived from an EMBL/GenBank/DDBJ whole genome shotgun (WGS) entry which is preliminary data.</text>
</comment>
<dbReference type="EMBL" id="JANTQA010000015">
    <property type="protein sequence ID" value="KAJ3447654.1"/>
    <property type="molecule type" value="Genomic_DNA"/>
</dbReference>
<organism evidence="1 2">
    <name type="scientific">Anaeramoeba flamelloides</name>
    <dbReference type="NCBI Taxonomy" id="1746091"/>
    <lineage>
        <taxon>Eukaryota</taxon>
        <taxon>Metamonada</taxon>
        <taxon>Anaeramoebidae</taxon>
        <taxon>Anaeramoeba</taxon>
    </lineage>
</organism>